<dbReference type="Gene3D" id="2.30.110.10">
    <property type="entry name" value="Electron Transport, Fmn-binding Protein, Chain A"/>
    <property type="match status" value="1"/>
</dbReference>
<dbReference type="InterPro" id="IPR024747">
    <property type="entry name" value="Pyridox_Oxase-rel"/>
</dbReference>
<organism evidence="1 2">
    <name type="scientific">Nocardia thailandica</name>
    <dbReference type="NCBI Taxonomy" id="257275"/>
    <lineage>
        <taxon>Bacteria</taxon>
        <taxon>Bacillati</taxon>
        <taxon>Actinomycetota</taxon>
        <taxon>Actinomycetes</taxon>
        <taxon>Mycobacteriales</taxon>
        <taxon>Nocardiaceae</taxon>
        <taxon>Nocardia</taxon>
    </lineage>
</organism>
<dbReference type="InterPro" id="IPR012349">
    <property type="entry name" value="Split_barrel_FMN-bd"/>
</dbReference>
<dbReference type="SUPFAM" id="SSF50475">
    <property type="entry name" value="FMN-binding split barrel"/>
    <property type="match status" value="1"/>
</dbReference>
<gene>
    <name evidence="1" type="ORF">ACFYTF_19410</name>
</gene>
<comment type="caution">
    <text evidence="1">The sequence shown here is derived from an EMBL/GenBank/DDBJ whole genome shotgun (WGS) entry which is preliminary data.</text>
</comment>
<evidence type="ECO:0000313" key="2">
    <source>
        <dbReference type="Proteomes" id="UP001601444"/>
    </source>
</evidence>
<keyword evidence="2" id="KW-1185">Reference proteome</keyword>
<proteinExistence type="predicted"/>
<sequence>MTGRAATIVELGRAEAMRLLAGADFGRVVFTKDALPAIRPVNHLVDGDTVIIRTRLATEVGRALHTRPRAEFVVAYEADEIDGLTRSGWSVVVTGLARAVTDPRLVAAYTARLRPWVNTDLDTVIAIEPTIVTGIRLRPGPGLPEFAEPRGKDHHPWPQI</sequence>
<dbReference type="RefSeq" id="WP_083885116.1">
    <property type="nucleotide sequence ID" value="NZ_JBIAMX010000012.1"/>
</dbReference>
<name>A0ABW6PRG2_9NOCA</name>
<protein>
    <submittedName>
        <fullName evidence="1">Pyridoxamine 5'-phosphate oxidase family protein</fullName>
    </submittedName>
</protein>
<evidence type="ECO:0000313" key="1">
    <source>
        <dbReference type="EMBL" id="MFF0545002.1"/>
    </source>
</evidence>
<dbReference type="Pfam" id="PF12900">
    <property type="entry name" value="Pyridox_ox_2"/>
    <property type="match status" value="1"/>
</dbReference>
<reference evidence="1 2" key="1">
    <citation type="submission" date="2024-10" db="EMBL/GenBank/DDBJ databases">
        <title>The Natural Products Discovery Center: Release of the First 8490 Sequenced Strains for Exploring Actinobacteria Biosynthetic Diversity.</title>
        <authorList>
            <person name="Kalkreuter E."/>
            <person name="Kautsar S.A."/>
            <person name="Yang D."/>
            <person name="Bader C.D."/>
            <person name="Teijaro C.N."/>
            <person name="Fluegel L."/>
            <person name="Davis C.M."/>
            <person name="Simpson J.R."/>
            <person name="Lauterbach L."/>
            <person name="Steele A.D."/>
            <person name="Gui C."/>
            <person name="Meng S."/>
            <person name="Li G."/>
            <person name="Viehrig K."/>
            <person name="Ye F."/>
            <person name="Su P."/>
            <person name="Kiefer A.F."/>
            <person name="Nichols A."/>
            <person name="Cepeda A.J."/>
            <person name="Yan W."/>
            <person name="Fan B."/>
            <person name="Jiang Y."/>
            <person name="Adhikari A."/>
            <person name="Zheng C.-J."/>
            <person name="Schuster L."/>
            <person name="Cowan T.M."/>
            <person name="Smanski M.J."/>
            <person name="Chevrette M.G."/>
            <person name="De Carvalho L.P.S."/>
            <person name="Shen B."/>
        </authorList>
    </citation>
    <scope>NUCLEOTIDE SEQUENCE [LARGE SCALE GENOMIC DNA]</scope>
    <source>
        <strain evidence="1 2">NPDC004045</strain>
    </source>
</reference>
<dbReference type="Proteomes" id="UP001601444">
    <property type="component" value="Unassembled WGS sequence"/>
</dbReference>
<dbReference type="EMBL" id="JBIAMX010000012">
    <property type="protein sequence ID" value="MFF0545002.1"/>
    <property type="molecule type" value="Genomic_DNA"/>
</dbReference>
<accession>A0ABW6PRG2</accession>